<sequence length="186" mass="21896">MKNLILLFLFSINLISAQNSIADSIVTNQIKIFKESKIEEFFILEKYCNGCKLLTNLEDLDCDLETSHIYIFWKEKDESYYQKISKCRTEKTKISFDIFANYSSKIDIIKDENVKNYQTEKSDFISISHSEFSTFYFISNSNQLKKSFDHFDLTSNENNPNINAEYNKSLELVKLSYECDNIILKK</sequence>
<evidence type="ECO:0000313" key="1">
    <source>
        <dbReference type="EMBL" id="SEQ11961.1"/>
    </source>
</evidence>
<reference evidence="1 2" key="1">
    <citation type="submission" date="2016-10" db="EMBL/GenBank/DDBJ databases">
        <authorList>
            <person name="de Groot N.N."/>
        </authorList>
    </citation>
    <scope>NUCLEOTIDE SEQUENCE [LARGE SCALE GENOMIC DNA]</scope>
    <source>
        <strain evidence="1 2">DSM 27078</strain>
    </source>
</reference>
<dbReference type="OrthoDB" id="1453160at2"/>
<keyword evidence="2" id="KW-1185">Reference proteome</keyword>
<gene>
    <name evidence="1" type="ORF">SAMN05444005_1075</name>
</gene>
<dbReference type="STRING" id="1299341.SAMN05444005_1075"/>
<dbReference type="EMBL" id="FOEI01000007">
    <property type="protein sequence ID" value="SEQ11961.1"/>
    <property type="molecule type" value="Genomic_DNA"/>
</dbReference>
<evidence type="ECO:0000313" key="2">
    <source>
        <dbReference type="Proteomes" id="UP000198648"/>
    </source>
</evidence>
<dbReference type="RefSeq" id="WP_091469214.1">
    <property type="nucleotide sequence ID" value="NZ_FOEI01000007.1"/>
</dbReference>
<dbReference type="Proteomes" id="UP000198648">
    <property type="component" value="Unassembled WGS sequence"/>
</dbReference>
<name>A0A1H9DF00_9FLAO</name>
<accession>A0A1H9DF00</accession>
<organism evidence="1 2">
    <name type="scientific">Flavobacterium urocaniciphilum</name>
    <dbReference type="NCBI Taxonomy" id="1299341"/>
    <lineage>
        <taxon>Bacteria</taxon>
        <taxon>Pseudomonadati</taxon>
        <taxon>Bacteroidota</taxon>
        <taxon>Flavobacteriia</taxon>
        <taxon>Flavobacteriales</taxon>
        <taxon>Flavobacteriaceae</taxon>
        <taxon>Flavobacterium</taxon>
    </lineage>
</organism>
<protein>
    <submittedName>
        <fullName evidence="1">Uncharacterized protein</fullName>
    </submittedName>
</protein>
<proteinExistence type="predicted"/>
<dbReference type="AlphaFoldDB" id="A0A1H9DF00"/>